<dbReference type="InterPro" id="IPR043502">
    <property type="entry name" value="DNA/RNA_pol_sf"/>
</dbReference>
<evidence type="ECO:0000256" key="5">
    <source>
        <dbReference type="ARBA" id="ARBA00022801"/>
    </source>
</evidence>
<keyword evidence="5" id="KW-0378">Hydrolase</keyword>
<evidence type="ECO:0000256" key="3">
    <source>
        <dbReference type="ARBA" id="ARBA00022722"/>
    </source>
</evidence>
<sequence length="132" mass="15861">MQEDKVIAYASRHLKSHEKNYPTHDLELAAIVFALKIWRHHLYGEKCRVFTDHKSLKYLMTQKELNLRQRRWLELIKDYELVIDYNPGKANLVMPRIRFRCRIRVRGVTKKILEEVHEGVCRTHANSFTMAR</sequence>
<dbReference type="OrthoDB" id="1738613at2759"/>
<gene>
    <name evidence="8" type="ORF">EPI10_001635</name>
</gene>
<dbReference type="InterPro" id="IPR041373">
    <property type="entry name" value="RT_RNaseH"/>
</dbReference>
<dbReference type="GO" id="GO:0003964">
    <property type="term" value="F:RNA-directed DNA polymerase activity"/>
    <property type="evidence" value="ECO:0007669"/>
    <property type="project" value="UniProtKB-KW"/>
</dbReference>
<dbReference type="SUPFAM" id="SSF56672">
    <property type="entry name" value="DNA/RNA polymerases"/>
    <property type="match status" value="1"/>
</dbReference>
<organism evidence="8 9">
    <name type="scientific">Gossypium australe</name>
    <dbReference type="NCBI Taxonomy" id="47621"/>
    <lineage>
        <taxon>Eukaryota</taxon>
        <taxon>Viridiplantae</taxon>
        <taxon>Streptophyta</taxon>
        <taxon>Embryophyta</taxon>
        <taxon>Tracheophyta</taxon>
        <taxon>Spermatophyta</taxon>
        <taxon>Magnoliopsida</taxon>
        <taxon>eudicotyledons</taxon>
        <taxon>Gunneridae</taxon>
        <taxon>Pentapetalae</taxon>
        <taxon>rosids</taxon>
        <taxon>malvids</taxon>
        <taxon>Malvales</taxon>
        <taxon>Malvaceae</taxon>
        <taxon>Malvoideae</taxon>
        <taxon>Gossypium</taxon>
    </lineage>
</organism>
<evidence type="ECO:0000313" key="9">
    <source>
        <dbReference type="Proteomes" id="UP000325315"/>
    </source>
</evidence>
<proteinExistence type="predicted"/>
<feature type="domain" description="Reverse transcriptase RNase H-like" evidence="7">
    <location>
        <begin position="3"/>
        <end position="79"/>
    </location>
</feature>
<evidence type="ECO:0000259" key="7">
    <source>
        <dbReference type="Pfam" id="PF17917"/>
    </source>
</evidence>
<protein>
    <submittedName>
        <fullName evidence="8">CCHC-type integrase</fullName>
    </submittedName>
</protein>
<keyword evidence="4" id="KW-0255">Endonuclease</keyword>
<dbReference type="CDD" id="cd09274">
    <property type="entry name" value="RNase_HI_RT_Ty3"/>
    <property type="match status" value="1"/>
</dbReference>
<dbReference type="GO" id="GO:0004519">
    <property type="term" value="F:endonuclease activity"/>
    <property type="evidence" value="ECO:0007669"/>
    <property type="project" value="UniProtKB-KW"/>
</dbReference>
<keyword evidence="1" id="KW-0808">Transferase</keyword>
<dbReference type="AlphaFoldDB" id="A0A5B6VBG9"/>
<dbReference type="EMBL" id="SMMG02000007">
    <property type="protein sequence ID" value="KAA3466550.1"/>
    <property type="molecule type" value="Genomic_DNA"/>
</dbReference>
<dbReference type="Pfam" id="PF17917">
    <property type="entry name" value="RT_RNaseH"/>
    <property type="match status" value="1"/>
</dbReference>
<evidence type="ECO:0000313" key="8">
    <source>
        <dbReference type="EMBL" id="KAA3466550.1"/>
    </source>
</evidence>
<dbReference type="GO" id="GO:0016787">
    <property type="term" value="F:hydrolase activity"/>
    <property type="evidence" value="ECO:0007669"/>
    <property type="project" value="UniProtKB-KW"/>
</dbReference>
<reference evidence="8" key="1">
    <citation type="submission" date="2019-08" db="EMBL/GenBank/DDBJ databases">
        <authorList>
            <person name="Liu F."/>
        </authorList>
    </citation>
    <scope>NUCLEOTIDE SEQUENCE [LARGE SCALE GENOMIC DNA]</scope>
    <source>
        <strain evidence="8">PA1801</strain>
        <tissue evidence="8">Leaf</tissue>
    </source>
</reference>
<evidence type="ECO:0000256" key="6">
    <source>
        <dbReference type="ARBA" id="ARBA00022918"/>
    </source>
</evidence>
<accession>A0A5B6VBG9</accession>
<evidence type="ECO:0000256" key="1">
    <source>
        <dbReference type="ARBA" id="ARBA00022679"/>
    </source>
</evidence>
<keyword evidence="6" id="KW-0695">RNA-directed DNA polymerase</keyword>
<evidence type="ECO:0000256" key="4">
    <source>
        <dbReference type="ARBA" id="ARBA00022759"/>
    </source>
</evidence>
<dbReference type="PANTHER" id="PTHR34072:SF59">
    <property type="entry name" value="CCHC-TYPE INTEGRASE"/>
    <property type="match status" value="1"/>
</dbReference>
<name>A0A5B6VBG9_9ROSI</name>
<keyword evidence="9" id="KW-1185">Reference proteome</keyword>
<dbReference type="Proteomes" id="UP000325315">
    <property type="component" value="Unassembled WGS sequence"/>
</dbReference>
<evidence type="ECO:0000256" key="2">
    <source>
        <dbReference type="ARBA" id="ARBA00022695"/>
    </source>
</evidence>
<keyword evidence="3" id="KW-0540">Nuclease</keyword>
<comment type="caution">
    <text evidence="8">The sequence shown here is derived from an EMBL/GenBank/DDBJ whole genome shotgun (WGS) entry which is preliminary data.</text>
</comment>
<keyword evidence="2" id="KW-0548">Nucleotidyltransferase</keyword>
<dbReference type="PANTHER" id="PTHR34072">
    <property type="entry name" value="ENZYMATIC POLYPROTEIN-RELATED"/>
    <property type="match status" value="1"/>
</dbReference>